<sequence length="247" mass="26107">MPSTLTDPAAGTAPEGAVPGWLLPLAQLCDSALPTGAFSHSLGMETYISEGIIHDEESFVAWLRVLIATQLTYSDALGLRLAHEAALDGSTARLRQIDLLLRAQAIPRQVREAGRTMGRRMLAIALASVPQARGALEGYSMDVISGACSGHPAVVLALVGHALNAPIGALMASYLQSSVISLTQNAVRAVPLGQDAGQRSIATVRDQVREAVRTALSLEADELGATAPGIEIAQMRHEHQRARMFMS</sequence>
<evidence type="ECO:0000256" key="1">
    <source>
        <dbReference type="ARBA" id="ARBA00022988"/>
    </source>
</evidence>
<proteinExistence type="inferred from homology"/>
<dbReference type="OrthoDB" id="9798772at2"/>
<dbReference type="EMBL" id="BMNJ01000002">
    <property type="protein sequence ID" value="GGO96740.1"/>
    <property type="molecule type" value="Genomic_DNA"/>
</dbReference>
<dbReference type="RefSeq" id="WP_080461849.1">
    <property type="nucleotide sequence ID" value="NZ_BMNJ01000002.1"/>
</dbReference>
<comment type="similarity">
    <text evidence="3">Belongs to the UreF family.</text>
</comment>
<evidence type="ECO:0000256" key="2">
    <source>
        <dbReference type="ARBA" id="ARBA00023186"/>
    </source>
</evidence>
<dbReference type="HAMAP" id="MF_01385">
    <property type="entry name" value="UreF"/>
    <property type="match status" value="1"/>
</dbReference>
<dbReference type="Gene3D" id="1.10.4190.10">
    <property type="entry name" value="Urease accessory protein UreF"/>
    <property type="match status" value="1"/>
</dbReference>
<comment type="caution">
    <text evidence="4">The sequence shown here is derived from an EMBL/GenBank/DDBJ whole genome shotgun (WGS) entry which is preliminary data.</text>
</comment>
<comment type="subcellular location">
    <subcellularLocation>
        <location evidence="3">Cytoplasm</location>
    </subcellularLocation>
</comment>
<reference evidence="4" key="2">
    <citation type="submission" date="2020-09" db="EMBL/GenBank/DDBJ databases">
        <authorList>
            <person name="Sun Q."/>
            <person name="Zhou Y."/>
        </authorList>
    </citation>
    <scope>NUCLEOTIDE SEQUENCE</scope>
    <source>
        <strain evidence="4">CGMCC 4.7372</strain>
    </source>
</reference>
<organism evidence="4 5">
    <name type="scientific">Actinomyces gaoshouyii</name>
    <dbReference type="NCBI Taxonomy" id="1960083"/>
    <lineage>
        <taxon>Bacteria</taxon>
        <taxon>Bacillati</taxon>
        <taxon>Actinomycetota</taxon>
        <taxon>Actinomycetes</taxon>
        <taxon>Actinomycetales</taxon>
        <taxon>Actinomycetaceae</taxon>
        <taxon>Actinomyces</taxon>
    </lineage>
</organism>
<dbReference type="PANTHER" id="PTHR33620">
    <property type="entry name" value="UREASE ACCESSORY PROTEIN F"/>
    <property type="match status" value="1"/>
</dbReference>
<evidence type="ECO:0000256" key="3">
    <source>
        <dbReference type="HAMAP-Rule" id="MF_01385"/>
    </source>
</evidence>
<dbReference type="AlphaFoldDB" id="A0A8H9LFP8"/>
<dbReference type="GO" id="GO:0005737">
    <property type="term" value="C:cytoplasm"/>
    <property type="evidence" value="ECO:0007669"/>
    <property type="project" value="UniProtKB-SubCell"/>
</dbReference>
<dbReference type="InterPro" id="IPR038277">
    <property type="entry name" value="UreF_sf"/>
</dbReference>
<keyword evidence="5" id="KW-1185">Reference proteome</keyword>
<dbReference type="Proteomes" id="UP000614239">
    <property type="component" value="Unassembled WGS sequence"/>
</dbReference>
<reference evidence="4" key="1">
    <citation type="journal article" date="2014" name="Int. J. Syst. Evol. Microbiol.">
        <title>Complete genome sequence of Corynebacterium casei LMG S-19264T (=DSM 44701T), isolated from a smear-ripened cheese.</title>
        <authorList>
            <consortium name="US DOE Joint Genome Institute (JGI-PGF)"/>
            <person name="Walter F."/>
            <person name="Albersmeier A."/>
            <person name="Kalinowski J."/>
            <person name="Ruckert C."/>
        </authorList>
    </citation>
    <scope>NUCLEOTIDE SEQUENCE</scope>
    <source>
        <strain evidence="4">CGMCC 4.7372</strain>
    </source>
</reference>
<dbReference type="GO" id="GO:0016151">
    <property type="term" value="F:nickel cation binding"/>
    <property type="evidence" value="ECO:0007669"/>
    <property type="project" value="UniProtKB-UniRule"/>
</dbReference>
<comment type="subunit">
    <text evidence="3">UreD, UreF and UreG form a complex that acts as a GTP-hydrolysis-dependent molecular chaperone, activating the urease apoprotein by helping to assemble the nickel containing metallocenter of UreC. The UreE protein probably delivers the nickel.</text>
</comment>
<keyword evidence="2 3" id="KW-0143">Chaperone</keyword>
<evidence type="ECO:0000313" key="4">
    <source>
        <dbReference type="EMBL" id="GGO96740.1"/>
    </source>
</evidence>
<gene>
    <name evidence="3 4" type="primary">ureF</name>
    <name evidence="4" type="ORF">GCM10011612_07670</name>
</gene>
<accession>A0A8H9LFP8</accession>
<keyword evidence="3" id="KW-0963">Cytoplasm</keyword>
<evidence type="ECO:0000313" key="5">
    <source>
        <dbReference type="Proteomes" id="UP000614239"/>
    </source>
</evidence>
<comment type="function">
    <text evidence="3">Required for maturation of urease via the functional incorporation of the urease nickel metallocenter.</text>
</comment>
<protein>
    <recommendedName>
        <fullName evidence="3">Urease accessory protein UreF</fullName>
    </recommendedName>
</protein>
<dbReference type="InterPro" id="IPR002639">
    <property type="entry name" value="UreF"/>
</dbReference>
<name>A0A8H9LFP8_9ACTO</name>
<dbReference type="Pfam" id="PF01730">
    <property type="entry name" value="UreF"/>
    <property type="match status" value="1"/>
</dbReference>
<dbReference type="PIRSF" id="PIRSF009467">
    <property type="entry name" value="Ureas_acces_UreF"/>
    <property type="match status" value="1"/>
</dbReference>
<keyword evidence="1 3" id="KW-0996">Nickel insertion</keyword>
<dbReference type="PANTHER" id="PTHR33620:SF1">
    <property type="entry name" value="UREASE ACCESSORY PROTEIN F"/>
    <property type="match status" value="1"/>
</dbReference>